<accession>A0A6C0I2Q2</accession>
<protein>
    <submittedName>
        <fullName evidence="1">Uncharacterized protein</fullName>
    </submittedName>
</protein>
<reference evidence="1" key="1">
    <citation type="journal article" date="2020" name="Nature">
        <title>Giant virus diversity and host interactions through global metagenomics.</title>
        <authorList>
            <person name="Schulz F."/>
            <person name="Roux S."/>
            <person name="Paez-Espino D."/>
            <person name="Jungbluth S."/>
            <person name="Walsh D.A."/>
            <person name="Denef V.J."/>
            <person name="McMahon K.D."/>
            <person name="Konstantinidis K.T."/>
            <person name="Eloe-Fadrosh E.A."/>
            <person name="Kyrpides N.C."/>
            <person name="Woyke T."/>
        </authorList>
    </citation>
    <scope>NUCLEOTIDE SEQUENCE</scope>
    <source>
        <strain evidence="1">GVMAG-M-3300023184-190</strain>
    </source>
</reference>
<name>A0A6C0I2Q2_9ZZZZ</name>
<organism evidence="1">
    <name type="scientific">viral metagenome</name>
    <dbReference type="NCBI Taxonomy" id="1070528"/>
    <lineage>
        <taxon>unclassified sequences</taxon>
        <taxon>metagenomes</taxon>
        <taxon>organismal metagenomes</taxon>
    </lineage>
</organism>
<evidence type="ECO:0000313" key="1">
    <source>
        <dbReference type="EMBL" id="QHT87278.1"/>
    </source>
</evidence>
<sequence length="196" mass="21548">MSQPVSYQKGGVRRSTIRKACKGRKRATCKQAKKSCAWANGPKLKYCRGRRSKKNKTMIGGGSGSPASQSIPFVLKLTFKETAEDFGGLEVDPTFYVGENLKSDHYSGRFIYTESDNTISQIDDSPTLLSEHIDLFGDVATFTLYITESSQDRANAFLTSKGIDENTVTIVIVGKNVLTPVLEGSHDLLKEIPFTP</sequence>
<dbReference type="AlphaFoldDB" id="A0A6C0I2Q2"/>
<dbReference type="EMBL" id="MN740086">
    <property type="protein sequence ID" value="QHT87278.1"/>
    <property type="molecule type" value="Genomic_DNA"/>
</dbReference>
<proteinExistence type="predicted"/>